<reference evidence="2" key="2">
    <citation type="submission" date="2021-05" db="EMBL/GenBank/DDBJ databases">
        <title>Whole genome sequencing of cultured pathogen.</title>
        <authorList>
            <person name="Hoffmann M."/>
            <person name="Balkey M."/>
            <person name="Luo Y."/>
        </authorList>
    </citation>
    <scope>NUCLEOTIDE SEQUENCE</scope>
    <source>
        <strain evidence="2">CFSAN058540</strain>
    </source>
</reference>
<gene>
    <name evidence="2" type="ORF">DAX88_003980</name>
</gene>
<evidence type="ECO:0000256" key="1">
    <source>
        <dbReference type="SAM" id="SignalP"/>
    </source>
</evidence>
<dbReference type="AlphaFoldDB" id="A0A8F6XV89"/>
<feature type="chain" id="PRO_5034847784" description="Lipoprotein" evidence="1">
    <location>
        <begin position="24"/>
        <end position="158"/>
    </location>
</feature>
<organism evidence="2">
    <name type="scientific">Salmonella enterica I</name>
    <dbReference type="NCBI Taxonomy" id="59201"/>
    <lineage>
        <taxon>Bacteria</taxon>
        <taxon>Pseudomonadati</taxon>
        <taxon>Pseudomonadota</taxon>
        <taxon>Gammaproteobacteria</taxon>
        <taxon>Enterobacterales</taxon>
        <taxon>Enterobacteriaceae</taxon>
        <taxon>Salmonella</taxon>
    </lineage>
</organism>
<feature type="signal peptide" evidence="1">
    <location>
        <begin position="1"/>
        <end position="23"/>
    </location>
</feature>
<sequence length="158" mass="17164">MKHKMTFSSLVLTCLILSACSHSHDQTEQTPTYSYISLGEFPASRDVAENIPVARYDEISMTRKVIKDGQAVSEEPRRVGLQAVATPVFNADGTSKMVLKGTFSCIPEPSPSSSDPGRTRSYGFALEKDAHPGDRLAVRVEGCTKALPVTLVRDVPAH</sequence>
<dbReference type="PROSITE" id="PS51257">
    <property type="entry name" value="PROKAR_LIPOPROTEIN"/>
    <property type="match status" value="1"/>
</dbReference>
<name>A0A8F6XV89_SALET</name>
<reference evidence="2" key="1">
    <citation type="submission" date="2018-04" db="EMBL/GenBank/DDBJ databases">
        <authorList>
            <person name="Bell R."/>
        </authorList>
    </citation>
    <scope>NUCLEOTIDE SEQUENCE</scope>
    <source>
        <strain evidence="2">CFSAN058540</strain>
    </source>
</reference>
<dbReference type="EMBL" id="CP077710">
    <property type="protein sequence ID" value="QXR78159.1"/>
    <property type="molecule type" value="Genomic_DNA"/>
</dbReference>
<protein>
    <recommendedName>
        <fullName evidence="3">Lipoprotein</fullName>
    </recommendedName>
</protein>
<evidence type="ECO:0008006" key="3">
    <source>
        <dbReference type="Google" id="ProtNLM"/>
    </source>
</evidence>
<accession>A0A8F6XV89</accession>
<dbReference type="RefSeq" id="WP_080169168.1">
    <property type="nucleotide sequence ID" value="NZ_CP077710.1"/>
</dbReference>
<proteinExistence type="predicted"/>
<keyword evidence="1" id="KW-0732">Signal</keyword>
<evidence type="ECO:0000313" key="2">
    <source>
        <dbReference type="EMBL" id="QXR78159.1"/>
    </source>
</evidence>